<gene>
    <name evidence="1" type="ORF">DNFV4_04597</name>
</gene>
<evidence type="ECO:0000313" key="2">
    <source>
        <dbReference type="Proteomes" id="UP001179121"/>
    </source>
</evidence>
<dbReference type="Proteomes" id="UP001179121">
    <property type="component" value="Chromosome"/>
</dbReference>
<protein>
    <submittedName>
        <fullName evidence="1">Uncharacterized protein</fullName>
    </submittedName>
</protein>
<accession>A0AA86N3J9</accession>
<dbReference type="KEGG" id="nti:DNFV4_04597"/>
<name>A0AA86N3J9_9BACT</name>
<reference evidence="1" key="1">
    <citation type="submission" date="2022-10" db="EMBL/GenBank/DDBJ databases">
        <authorList>
            <person name="Koch H."/>
        </authorList>
    </citation>
    <scope>NUCLEOTIDE SEQUENCE</scope>
    <source>
        <strain evidence="1">DNF</strain>
    </source>
</reference>
<evidence type="ECO:0000313" key="1">
    <source>
        <dbReference type="EMBL" id="CAI4034153.1"/>
    </source>
</evidence>
<keyword evidence="2" id="KW-1185">Reference proteome</keyword>
<dbReference type="AlphaFoldDB" id="A0AA86N3J9"/>
<dbReference type="EMBL" id="OX365700">
    <property type="protein sequence ID" value="CAI4034153.1"/>
    <property type="molecule type" value="Genomic_DNA"/>
</dbReference>
<sequence>MICKRCGEVTETFMTKGMENCAKPASGPCRKSRSPIRLDGLGGWRNLEMSPSMVSNGLGKRPQIRRRAGMVGNA</sequence>
<proteinExistence type="predicted"/>
<organism evidence="1 2">
    <name type="scientific">Nitrospira tepida</name>
    <dbReference type="NCBI Taxonomy" id="2973512"/>
    <lineage>
        <taxon>Bacteria</taxon>
        <taxon>Pseudomonadati</taxon>
        <taxon>Nitrospirota</taxon>
        <taxon>Nitrospiria</taxon>
        <taxon>Nitrospirales</taxon>
        <taxon>Nitrospiraceae</taxon>
        <taxon>Nitrospira</taxon>
    </lineage>
</organism>